<comment type="caution">
    <text evidence="1">The sequence shown here is derived from an EMBL/GenBank/DDBJ whole genome shotgun (WGS) entry which is preliminary data.</text>
</comment>
<dbReference type="AlphaFoldDB" id="A0A3S1CI03"/>
<name>A0A3S1CI03_9CYAN</name>
<sequence>MNTTISRPENCTCSNEQLLALVQEYTKLSKLIKPCDEDIDRITVILELAQYDPELSSLIDKADDLIADELGLCIDS</sequence>
<accession>A0A3S1CI03</accession>
<reference evidence="1" key="1">
    <citation type="submission" date="2018-12" db="EMBL/GenBank/DDBJ databases">
        <authorList>
            <person name="Will S."/>
            <person name="Neumann-Schaal M."/>
            <person name="Henke P."/>
        </authorList>
    </citation>
    <scope>NUCLEOTIDE SEQUENCE</scope>
    <source>
        <strain evidence="1">PCC 7102</strain>
    </source>
</reference>
<reference evidence="1" key="2">
    <citation type="journal article" date="2019" name="Genome Biol. Evol.">
        <title>Day and night: Metabolic profiles and evolutionary relationships of six axenic non-marine cyanobacteria.</title>
        <authorList>
            <person name="Will S.E."/>
            <person name="Henke P."/>
            <person name="Boedeker C."/>
            <person name="Huang S."/>
            <person name="Brinkmann H."/>
            <person name="Rohde M."/>
            <person name="Jarek M."/>
            <person name="Friedl T."/>
            <person name="Seufert S."/>
            <person name="Schumacher M."/>
            <person name="Overmann J."/>
            <person name="Neumann-Schaal M."/>
            <person name="Petersen J."/>
        </authorList>
    </citation>
    <scope>NUCLEOTIDE SEQUENCE [LARGE SCALE GENOMIC DNA]</scope>
    <source>
        <strain evidence="1">PCC 7102</strain>
    </source>
</reference>
<evidence type="ECO:0000313" key="2">
    <source>
        <dbReference type="Proteomes" id="UP000271624"/>
    </source>
</evidence>
<keyword evidence="2" id="KW-1185">Reference proteome</keyword>
<dbReference type="RefSeq" id="WP_127083150.1">
    <property type="nucleotide sequence ID" value="NZ_RSCL01000012.1"/>
</dbReference>
<evidence type="ECO:0000313" key="1">
    <source>
        <dbReference type="EMBL" id="RUT03874.1"/>
    </source>
</evidence>
<gene>
    <name evidence="1" type="ORF">DSM106972_047880</name>
</gene>
<dbReference type="Proteomes" id="UP000271624">
    <property type="component" value="Unassembled WGS sequence"/>
</dbReference>
<organism evidence="1 2">
    <name type="scientific">Dulcicalothrix desertica PCC 7102</name>
    <dbReference type="NCBI Taxonomy" id="232991"/>
    <lineage>
        <taxon>Bacteria</taxon>
        <taxon>Bacillati</taxon>
        <taxon>Cyanobacteriota</taxon>
        <taxon>Cyanophyceae</taxon>
        <taxon>Nostocales</taxon>
        <taxon>Calotrichaceae</taxon>
        <taxon>Dulcicalothrix</taxon>
    </lineage>
</organism>
<protein>
    <submittedName>
        <fullName evidence="1">Uncharacterized protein</fullName>
    </submittedName>
</protein>
<dbReference type="EMBL" id="RSCL01000012">
    <property type="protein sequence ID" value="RUT03874.1"/>
    <property type="molecule type" value="Genomic_DNA"/>
</dbReference>
<proteinExistence type="predicted"/>